<evidence type="ECO:0000313" key="1">
    <source>
        <dbReference type="EMBL" id="KKK94046.1"/>
    </source>
</evidence>
<sequence>MPNRITPGTRIQFVDPENPDHICNGTVIGQDDDGDRLSYEVEYWKGRHTEGYVKVNRIVHAEEIFEIF</sequence>
<name>A0A0F9CBF3_9ZZZZ</name>
<comment type="caution">
    <text evidence="1">The sequence shown here is derived from an EMBL/GenBank/DDBJ whole genome shotgun (WGS) entry which is preliminary data.</text>
</comment>
<accession>A0A0F9CBF3</accession>
<organism evidence="1">
    <name type="scientific">marine sediment metagenome</name>
    <dbReference type="NCBI Taxonomy" id="412755"/>
    <lineage>
        <taxon>unclassified sequences</taxon>
        <taxon>metagenomes</taxon>
        <taxon>ecological metagenomes</taxon>
    </lineage>
</organism>
<gene>
    <name evidence="1" type="ORF">LCGC14_2686780</name>
</gene>
<dbReference type="AlphaFoldDB" id="A0A0F9CBF3"/>
<reference evidence="1" key="1">
    <citation type="journal article" date="2015" name="Nature">
        <title>Complex archaea that bridge the gap between prokaryotes and eukaryotes.</title>
        <authorList>
            <person name="Spang A."/>
            <person name="Saw J.H."/>
            <person name="Jorgensen S.L."/>
            <person name="Zaremba-Niedzwiedzka K."/>
            <person name="Martijn J."/>
            <person name="Lind A.E."/>
            <person name="van Eijk R."/>
            <person name="Schleper C."/>
            <person name="Guy L."/>
            <person name="Ettema T.J."/>
        </authorList>
    </citation>
    <scope>NUCLEOTIDE SEQUENCE</scope>
</reference>
<dbReference type="EMBL" id="LAZR01047514">
    <property type="protein sequence ID" value="KKK94046.1"/>
    <property type="molecule type" value="Genomic_DNA"/>
</dbReference>
<proteinExistence type="predicted"/>
<protein>
    <submittedName>
        <fullName evidence="1">Uncharacterized protein</fullName>
    </submittedName>
</protein>